<accession>A0A1I7TAY5</accession>
<evidence type="ECO:0000256" key="1">
    <source>
        <dbReference type="SAM" id="MobiDB-lite"/>
    </source>
</evidence>
<dbReference type="eggNOG" id="ENOG502SXM5">
    <property type="taxonomic scope" value="Eukaryota"/>
</dbReference>
<reference evidence="3" key="1">
    <citation type="submission" date="2016-11" db="UniProtKB">
        <authorList>
            <consortium name="WormBaseParasite"/>
        </authorList>
    </citation>
    <scope>IDENTIFICATION</scope>
</reference>
<feature type="region of interest" description="Disordered" evidence="1">
    <location>
        <begin position="1"/>
        <end position="23"/>
    </location>
</feature>
<dbReference type="Proteomes" id="UP000095282">
    <property type="component" value="Unplaced"/>
</dbReference>
<evidence type="ECO:0000313" key="2">
    <source>
        <dbReference type="Proteomes" id="UP000095282"/>
    </source>
</evidence>
<evidence type="ECO:0000313" key="3">
    <source>
        <dbReference type="WBParaSite" id="Csp11.Scaffold567.g4157.t1"/>
    </source>
</evidence>
<protein>
    <submittedName>
        <fullName evidence="3">Uncharacterized protein</fullName>
    </submittedName>
</protein>
<name>A0A1I7TAY5_9PELO</name>
<sequence length="171" mass="18989">MEDDGVSNSTIAPHRGFSRKARETLLEKNEIRVMPKSSSEFDIRKKLNSIASRKKDSNGSTPPSQCSISSIPEHPTFDTIGERPNVKKHMKLGDVGKTRSCVELKTVDKRLLRTFQEDNIIKMPSMDSDIGTDMDGGVADLCLSFEGLGKSLIYSQAEEKNDAKDKKKGKK</sequence>
<feature type="compositionally biased region" description="Polar residues" evidence="1">
    <location>
        <begin position="1"/>
        <end position="11"/>
    </location>
</feature>
<dbReference type="AlphaFoldDB" id="A0A1I7TAY5"/>
<keyword evidence="2" id="KW-1185">Reference proteome</keyword>
<organism evidence="2 3">
    <name type="scientific">Caenorhabditis tropicalis</name>
    <dbReference type="NCBI Taxonomy" id="1561998"/>
    <lineage>
        <taxon>Eukaryota</taxon>
        <taxon>Metazoa</taxon>
        <taxon>Ecdysozoa</taxon>
        <taxon>Nematoda</taxon>
        <taxon>Chromadorea</taxon>
        <taxon>Rhabditida</taxon>
        <taxon>Rhabditina</taxon>
        <taxon>Rhabditomorpha</taxon>
        <taxon>Rhabditoidea</taxon>
        <taxon>Rhabditidae</taxon>
        <taxon>Peloderinae</taxon>
        <taxon>Caenorhabditis</taxon>
    </lineage>
</organism>
<dbReference type="WBParaSite" id="Csp11.Scaffold567.g4157.t1">
    <property type="protein sequence ID" value="Csp11.Scaffold567.g4157.t1"/>
    <property type="gene ID" value="Csp11.Scaffold567.g4157"/>
</dbReference>
<feature type="compositionally biased region" description="Polar residues" evidence="1">
    <location>
        <begin position="58"/>
        <end position="70"/>
    </location>
</feature>
<feature type="region of interest" description="Disordered" evidence="1">
    <location>
        <begin position="50"/>
        <end position="85"/>
    </location>
</feature>
<proteinExistence type="predicted"/>